<evidence type="ECO:0000313" key="2">
    <source>
        <dbReference type="Proteomes" id="UP000727907"/>
    </source>
</evidence>
<evidence type="ECO:0000313" key="1">
    <source>
        <dbReference type="EMBL" id="MBU8872557.1"/>
    </source>
</evidence>
<protein>
    <submittedName>
        <fullName evidence="1">HutD family protein</fullName>
    </submittedName>
</protein>
<organism evidence="1 2">
    <name type="scientific">Reyranella humidisoli</name>
    <dbReference type="NCBI Taxonomy" id="2849149"/>
    <lineage>
        <taxon>Bacteria</taxon>
        <taxon>Pseudomonadati</taxon>
        <taxon>Pseudomonadota</taxon>
        <taxon>Alphaproteobacteria</taxon>
        <taxon>Hyphomicrobiales</taxon>
        <taxon>Reyranellaceae</taxon>
        <taxon>Reyranella</taxon>
    </lineage>
</organism>
<dbReference type="InterPro" id="IPR010282">
    <property type="entry name" value="Uncharacterised_HutD/Ves"/>
</dbReference>
<reference evidence="1 2" key="1">
    <citation type="submission" date="2021-06" db="EMBL/GenBank/DDBJ databases">
        <authorList>
            <person name="Lee D.H."/>
        </authorList>
    </citation>
    <scope>NUCLEOTIDE SEQUENCE [LARGE SCALE GENOMIC DNA]</scope>
    <source>
        <strain evidence="1 2">MMS21-HV4-11</strain>
    </source>
</reference>
<dbReference type="RefSeq" id="WP_216956747.1">
    <property type="nucleotide sequence ID" value="NZ_JAHOPB010000001.1"/>
</dbReference>
<keyword evidence="2" id="KW-1185">Reference proteome</keyword>
<sequence length="183" mass="20095">MFTLLDPSSYLRTPWKNGGGTTVDIAFEDDVWRFGRTPIVQPGPFSDYTGFDRVQVLVSGSGLVLETPTGEIDVRQPFRPVRFTGETPIVSRLEAGPVEVVNLIGRRARVKIDVVVLDEGRTLHIEPGTHFAYTPHGEATVAVQGDERNLAADCALRLDVPVPTRLTGVRSSTLVASILERRE</sequence>
<gene>
    <name evidence="1" type="ORF">KQ910_02225</name>
</gene>
<dbReference type="PANTHER" id="PTHR37943:SF1">
    <property type="entry name" value="PROTEIN VES"/>
    <property type="match status" value="1"/>
</dbReference>
<accession>A0ABS6ID85</accession>
<dbReference type="Pfam" id="PF05962">
    <property type="entry name" value="HutD"/>
    <property type="match status" value="1"/>
</dbReference>
<dbReference type="Proteomes" id="UP000727907">
    <property type="component" value="Unassembled WGS sequence"/>
</dbReference>
<dbReference type="EMBL" id="JAHOPB010000001">
    <property type="protein sequence ID" value="MBU8872557.1"/>
    <property type="molecule type" value="Genomic_DNA"/>
</dbReference>
<proteinExistence type="predicted"/>
<dbReference type="PANTHER" id="PTHR37943">
    <property type="entry name" value="PROTEIN VES"/>
    <property type="match status" value="1"/>
</dbReference>
<name>A0ABS6ID85_9HYPH</name>
<comment type="caution">
    <text evidence="1">The sequence shown here is derived from an EMBL/GenBank/DDBJ whole genome shotgun (WGS) entry which is preliminary data.</text>
</comment>